<evidence type="ECO:0000313" key="6">
    <source>
        <dbReference type="Proteomes" id="UP000525652"/>
    </source>
</evidence>
<dbReference type="PRINTS" id="PR00778">
    <property type="entry name" value="HTHARSR"/>
</dbReference>
<dbReference type="SMART" id="SM00418">
    <property type="entry name" value="HTH_ARSR"/>
    <property type="match status" value="1"/>
</dbReference>
<evidence type="ECO:0000256" key="3">
    <source>
        <dbReference type="ARBA" id="ARBA00023163"/>
    </source>
</evidence>
<dbReference type="InterPro" id="IPR051081">
    <property type="entry name" value="HTH_MetalResp_TranReg"/>
</dbReference>
<dbReference type="PANTHER" id="PTHR33154:SF33">
    <property type="entry name" value="TRANSCRIPTIONAL REPRESSOR SDPR"/>
    <property type="match status" value="1"/>
</dbReference>
<dbReference type="GO" id="GO:0003700">
    <property type="term" value="F:DNA-binding transcription factor activity"/>
    <property type="evidence" value="ECO:0007669"/>
    <property type="project" value="InterPro"/>
</dbReference>
<evidence type="ECO:0000259" key="4">
    <source>
        <dbReference type="PROSITE" id="PS50987"/>
    </source>
</evidence>
<feature type="domain" description="HTH arsR-type" evidence="4">
    <location>
        <begin position="1"/>
        <end position="88"/>
    </location>
</feature>
<dbReference type="Gene3D" id="1.10.10.10">
    <property type="entry name" value="Winged helix-like DNA-binding domain superfamily/Winged helix DNA-binding domain"/>
    <property type="match status" value="1"/>
</dbReference>
<sequence>MDVVRVYKCLCDVQRLRILNLLREGPLCVCHLMEILEADQVKMSKQLQYMKKLGMLEVERVAQWRIYRIATPTNPLVEENLRCLQDCGPEDLRFAEDLRKRKEVLARSDEGVVSACCASCSE</sequence>
<evidence type="ECO:0000313" key="5">
    <source>
        <dbReference type="EMBL" id="MBC2604018.1"/>
    </source>
</evidence>
<dbReference type="Proteomes" id="UP000525652">
    <property type="component" value="Unassembled WGS sequence"/>
</dbReference>
<protein>
    <submittedName>
        <fullName evidence="5">Winged helix-turn-helix transcriptional regulator</fullName>
    </submittedName>
</protein>
<gene>
    <name evidence="5" type="ORF">H5P30_19730</name>
</gene>
<name>A0A7X1B3U5_9BACT</name>
<dbReference type="CDD" id="cd00090">
    <property type="entry name" value="HTH_ARSR"/>
    <property type="match status" value="1"/>
</dbReference>
<dbReference type="GO" id="GO:0003677">
    <property type="term" value="F:DNA binding"/>
    <property type="evidence" value="ECO:0007669"/>
    <property type="project" value="UniProtKB-KW"/>
</dbReference>
<keyword evidence="2" id="KW-0238">DNA-binding</keyword>
<dbReference type="NCBIfam" id="NF033788">
    <property type="entry name" value="HTH_metalloreg"/>
    <property type="match status" value="1"/>
</dbReference>
<dbReference type="InterPro" id="IPR036388">
    <property type="entry name" value="WH-like_DNA-bd_sf"/>
</dbReference>
<accession>A0A7X1B3U5</accession>
<proteinExistence type="predicted"/>
<dbReference type="InterPro" id="IPR011991">
    <property type="entry name" value="ArsR-like_HTH"/>
</dbReference>
<evidence type="ECO:0000256" key="1">
    <source>
        <dbReference type="ARBA" id="ARBA00023015"/>
    </source>
</evidence>
<keyword evidence="6" id="KW-1185">Reference proteome</keyword>
<dbReference type="InterPro" id="IPR001845">
    <property type="entry name" value="HTH_ArsR_DNA-bd_dom"/>
</dbReference>
<dbReference type="RefSeq" id="WP_185694637.1">
    <property type="nucleotide sequence ID" value="NZ_JACHVA010000138.1"/>
</dbReference>
<reference evidence="5 6" key="1">
    <citation type="submission" date="2020-07" db="EMBL/GenBank/DDBJ databases">
        <authorList>
            <person name="Feng X."/>
        </authorList>
    </citation>
    <scope>NUCLEOTIDE SEQUENCE [LARGE SCALE GENOMIC DNA]</scope>
    <source>
        <strain evidence="5 6">JCM14086</strain>
    </source>
</reference>
<comment type="caution">
    <text evidence="5">The sequence shown here is derived from an EMBL/GenBank/DDBJ whole genome shotgun (WGS) entry which is preliminary data.</text>
</comment>
<dbReference type="PANTHER" id="PTHR33154">
    <property type="entry name" value="TRANSCRIPTIONAL REGULATOR, ARSR FAMILY"/>
    <property type="match status" value="1"/>
</dbReference>
<dbReference type="EMBL" id="JACHVA010000138">
    <property type="protein sequence ID" value="MBC2604018.1"/>
    <property type="molecule type" value="Genomic_DNA"/>
</dbReference>
<dbReference type="AlphaFoldDB" id="A0A7X1B3U5"/>
<dbReference type="PROSITE" id="PS50987">
    <property type="entry name" value="HTH_ARSR_2"/>
    <property type="match status" value="1"/>
</dbReference>
<dbReference type="Pfam" id="PF01022">
    <property type="entry name" value="HTH_5"/>
    <property type="match status" value="1"/>
</dbReference>
<keyword evidence="3" id="KW-0804">Transcription</keyword>
<evidence type="ECO:0000256" key="2">
    <source>
        <dbReference type="ARBA" id="ARBA00023125"/>
    </source>
</evidence>
<keyword evidence="1" id="KW-0805">Transcription regulation</keyword>
<dbReference type="SUPFAM" id="SSF46785">
    <property type="entry name" value="Winged helix' DNA-binding domain"/>
    <property type="match status" value="1"/>
</dbReference>
<dbReference type="InterPro" id="IPR036390">
    <property type="entry name" value="WH_DNA-bd_sf"/>
</dbReference>
<organism evidence="5 6">
    <name type="scientific">Puniceicoccus vermicola</name>
    <dbReference type="NCBI Taxonomy" id="388746"/>
    <lineage>
        <taxon>Bacteria</taxon>
        <taxon>Pseudomonadati</taxon>
        <taxon>Verrucomicrobiota</taxon>
        <taxon>Opitutia</taxon>
        <taxon>Puniceicoccales</taxon>
        <taxon>Puniceicoccaceae</taxon>
        <taxon>Puniceicoccus</taxon>
    </lineage>
</organism>